<keyword evidence="11 16" id="KW-0472">Membrane</keyword>
<protein>
    <recommendedName>
        <fullName evidence="2">receptor protein-tyrosine kinase</fullName>
        <ecNumber evidence="2">2.7.10.1</ecNumber>
    </recommendedName>
</protein>
<organism evidence="18 19">
    <name type="scientific">Trichomonas vaginalis (strain ATCC PRA-98 / G3)</name>
    <dbReference type="NCBI Taxonomy" id="412133"/>
    <lineage>
        <taxon>Eukaryota</taxon>
        <taxon>Metamonada</taxon>
        <taxon>Parabasalia</taxon>
        <taxon>Trichomonadida</taxon>
        <taxon>Trichomonadidae</taxon>
        <taxon>Trichomonas</taxon>
    </lineage>
</organism>
<evidence type="ECO:0000313" key="19">
    <source>
        <dbReference type="Proteomes" id="UP000001542"/>
    </source>
</evidence>
<dbReference type="RefSeq" id="XP_001311379.1">
    <property type="nucleotide sequence ID" value="XM_001311378.1"/>
</dbReference>
<keyword evidence="13" id="KW-1015">Disulfide bond</keyword>
<dbReference type="KEGG" id="tva:4756246"/>
<feature type="domain" description="ALK/LTK-like glycine-rich" evidence="17">
    <location>
        <begin position="44"/>
        <end position="346"/>
    </location>
</feature>
<dbReference type="VEuPathDB" id="TrichDB:TVAGG3_1043530"/>
<keyword evidence="15" id="KW-0325">Glycoprotein</keyword>
<keyword evidence="9" id="KW-0067">ATP-binding</keyword>
<evidence type="ECO:0000256" key="4">
    <source>
        <dbReference type="ARBA" id="ARBA00022679"/>
    </source>
</evidence>
<keyword evidence="6" id="KW-0732">Signal</keyword>
<keyword evidence="4" id="KW-0808">Transferase</keyword>
<dbReference type="Pfam" id="PF12810">
    <property type="entry name" value="ALK_LTK_GRD"/>
    <property type="match status" value="1"/>
</dbReference>
<keyword evidence="8" id="KW-0418">Kinase</keyword>
<evidence type="ECO:0000256" key="3">
    <source>
        <dbReference type="ARBA" id="ARBA00022475"/>
    </source>
</evidence>
<gene>
    <name evidence="18" type="ORF">TVAG_413460</name>
</gene>
<dbReference type="GO" id="GO:0004714">
    <property type="term" value="F:transmembrane receptor protein tyrosine kinase activity"/>
    <property type="evidence" value="ECO:0007669"/>
    <property type="project" value="UniProtKB-EC"/>
</dbReference>
<evidence type="ECO:0000256" key="16">
    <source>
        <dbReference type="SAM" id="Phobius"/>
    </source>
</evidence>
<dbReference type="Proteomes" id="UP000001542">
    <property type="component" value="Unassembled WGS sequence"/>
</dbReference>
<keyword evidence="14" id="KW-0675">Receptor</keyword>
<dbReference type="GO" id="GO:0005524">
    <property type="term" value="F:ATP binding"/>
    <property type="evidence" value="ECO:0007669"/>
    <property type="project" value="UniProtKB-KW"/>
</dbReference>
<evidence type="ECO:0000256" key="13">
    <source>
        <dbReference type="ARBA" id="ARBA00023157"/>
    </source>
</evidence>
<evidence type="ECO:0000256" key="7">
    <source>
        <dbReference type="ARBA" id="ARBA00022741"/>
    </source>
</evidence>
<evidence type="ECO:0000256" key="15">
    <source>
        <dbReference type="ARBA" id="ARBA00023180"/>
    </source>
</evidence>
<evidence type="ECO:0000256" key="12">
    <source>
        <dbReference type="ARBA" id="ARBA00023137"/>
    </source>
</evidence>
<evidence type="ECO:0000256" key="9">
    <source>
        <dbReference type="ARBA" id="ARBA00022840"/>
    </source>
</evidence>
<dbReference type="VEuPathDB" id="TrichDB:TVAG_413460"/>
<evidence type="ECO:0000256" key="5">
    <source>
        <dbReference type="ARBA" id="ARBA00022692"/>
    </source>
</evidence>
<keyword evidence="7" id="KW-0547">Nucleotide-binding</keyword>
<keyword evidence="19" id="KW-1185">Reference proteome</keyword>
<reference evidence="18" key="2">
    <citation type="journal article" date="2007" name="Science">
        <title>Draft genome sequence of the sexually transmitted pathogen Trichomonas vaginalis.</title>
        <authorList>
            <person name="Carlton J.M."/>
            <person name="Hirt R.P."/>
            <person name="Silva J.C."/>
            <person name="Delcher A.L."/>
            <person name="Schatz M."/>
            <person name="Zhao Q."/>
            <person name="Wortman J.R."/>
            <person name="Bidwell S.L."/>
            <person name="Alsmark U.C.M."/>
            <person name="Besteiro S."/>
            <person name="Sicheritz-Ponten T."/>
            <person name="Noel C.J."/>
            <person name="Dacks J.B."/>
            <person name="Foster P.G."/>
            <person name="Simillion C."/>
            <person name="Van de Peer Y."/>
            <person name="Miranda-Saavedra D."/>
            <person name="Barton G.J."/>
            <person name="Westrop G.D."/>
            <person name="Mueller S."/>
            <person name="Dessi D."/>
            <person name="Fiori P.L."/>
            <person name="Ren Q."/>
            <person name="Paulsen I."/>
            <person name="Zhang H."/>
            <person name="Bastida-Corcuera F.D."/>
            <person name="Simoes-Barbosa A."/>
            <person name="Brown M.T."/>
            <person name="Hayes R.D."/>
            <person name="Mukherjee M."/>
            <person name="Okumura C.Y."/>
            <person name="Schneider R."/>
            <person name="Smith A.J."/>
            <person name="Vanacova S."/>
            <person name="Villalvazo M."/>
            <person name="Haas B.J."/>
            <person name="Pertea M."/>
            <person name="Feldblyum T.V."/>
            <person name="Utterback T.R."/>
            <person name="Shu C.L."/>
            <person name="Osoegawa K."/>
            <person name="de Jong P.J."/>
            <person name="Hrdy I."/>
            <person name="Horvathova L."/>
            <person name="Zubacova Z."/>
            <person name="Dolezal P."/>
            <person name="Malik S.B."/>
            <person name="Logsdon J.M. Jr."/>
            <person name="Henze K."/>
            <person name="Gupta A."/>
            <person name="Wang C.C."/>
            <person name="Dunne R.L."/>
            <person name="Upcroft J.A."/>
            <person name="Upcroft P."/>
            <person name="White O."/>
            <person name="Salzberg S.L."/>
            <person name="Tang P."/>
            <person name="Chiu C.-H."/>
            <person name="Lee Y.-S."/>
            <person name="Embley T.M."/>
            <person name="Coombs G.H."/>
            <person name="Mottram J.C."/>
            <person name="Tachezy J."/>
            <person name="Fraser-Liggett C.M."/>
            <person name="Johnson P.J."/>
        </authorList>
    </citation>
    <scope>NUCLEOTIDE SEQUENCE [LARGE SCALE GENOMIC DNA]</scope>
    <source>
        <strain evidence="18">G3</strain>
    </source>
</reference>
<evidence type="ECO:0000313" key="18">
    <source>
        <dbReference type="EMBL" id="EAX98449.1"/>
    </source>
</evidence>
<comment type="subcellular location">
    <subcellularLocation>
        <location evidence="1">Cell membrane</location>
        <topology evidence="1">Single-pass type I membrane protein</topology>
    </subcellularLocation>
</comment>
<evidence type="ECO:0000256" key="6">
    <source>
        <dbReference type="ARBA" id="ARBA00022729"/>
    </source>
</evidence>
<keyword evidence="5 16" id="KW-0812">Transmembrane</keyword>
<proteinExistence type="predicted"/>
<reference evidence="18" key="1">
    <citation type="submission" date="2006-10" db="EMBL/GenBank/DDBJ databases">
        <authorList>
            <person name="Amadeo P."/>
            <person name="Zhao Q."/>
            <person name="Wortman J."/>
            <person name="Fraser-Liggett C."/>
            <person name="Carlton J."/>
        </authorList>
    </citation>
    <scope>NUCLEOTIDE SEQUENCE</scope>
    <source>
        <strain evidence="18">G3</strain>
    </source>
</reference>
<dbReference type="EC" id="2.7.10.1" evidence="2"/>
<dbReference type="InParanoid" id="A2F9H8"/>
<keyword evidence="3" id="KW-1003">Cell membrane</keyword>
<evidence type="ECO:0000256" key="11">
    <source>
        <dbReference type="ARBA" id="ARBA00023136"/>
    </source>
</evidence>
<evidence type="ECO:0000256" key="10">
    <source>
        <dbReference type="ARBA" id="ARBA00022989"/>
    </source>
</evidence>
<evidence type="ECO:0000256" key="8">
    <source>
        <dbReference type="ARBA" id="ARBA00022777"/>
    </source>
</evidence>
<dbReference type="InterPro" id="IPR055163">
    <property type="entry name" value="ALK/LTK-like_GRD"/>
</dbReference>
<keyword evidence="10 16" id="KW-1133">Transmembrane helix</keyword>
<keyword evidence="12" id="KW-0829">Tyrosine-protein kinase</keyword>
<sequence>MIRYSLYEPDKAGIKIKSQLPVSVEDNKYVFDYPCEDPSSCTDYSIALHPGLYKFELYGASGGSSTGKVSTYHYDSGECMQDSLVRLFHGNTTCLSSFGYSGAGGYVRGLIHIKRLTQIYATIGGMGQYLKNSICSPTQNCFHKEHMVPGGYGGGGSSAGYELCTASGGGQTSVQFLENSLYHRVIVSGAGGGSDDSAGDDSRGGSGGSLVAQGWWADRVYNGKYLANSSSGFTFGTGEAAQLYGSKNSKGVQIPYKQTDRCGAGGGWFGGFASHHCNGGCGGGSSWALTKDAYIPPGLIESRDEFYENNELRKYNFDLNSEYLFSEVEHIPGIWQGNGRLIITVLKSLFINSCVLGCHLSNYFLGFIIFIR</sequence>
<name>A2F9H8_TRIV3</name>
<evidence type="ECO:0000256" key="14">
    <source>
        <dbReference type="ARBA" id="ARBA00023170"/>
    </source>
</evidence>
<dbReference type="GO" id="GO:0005886">
    <property type="term" value="C:plasma membrane"/>
    <property type="evidence" value="ECO:0007669"/>
    <property type="project" value="UniProtKB-SubCell"/>
</dbReference>
<evidence type="ECO:0000256" key="2">
    <source>
        <dbReference type="ARBA" id="ARBA00011902"/>
    </source>
</evidence>
<evidence type="ECO:0000256" key="1">
    <source>
        <dbReference type="ARBA" id="ARBA00004251"/>
    </source>
</evidence>
<dbReference type="AlphaFoldDB" id="A2F9H8"/>
<accession>A2F9H8</accession>
<feature type="transmembrane region" description="Helical" evidence="16">
    <location>
        <begin position="349"/>
        <end position="371"/>
    </location>
</feature>
<dbReference type="EMBL" id="DS113675">
    <property type="protein sequence ID" value="EAX98449.1"/>
    <property type="molecule type" value="Genomic_DNA"/>
</dbReference>
<evidence type="ECO:0000259" key="17">
    <source>
        <dbReference type="Pfam" id="PF12810"/>
    </source>
</evidence>